<dbReference type="AlphaFoldDB" id="A0A1R4GK77"/>
<dbReference type="Proteomes" id="UP000195787">
    <property type="component" value="Unassembled WGS sequence"/>
</dbReference>
<dbReference type="PANTHER" id="PTHR30543">
    <property type="entry name" value="CHROMATE REDUCTASE"/>
    <property type="match status" value="1"/>
</dbReference>
<dbReference type="SUPFAM" id="SSF52218">
    <property type="entry name" value="Flavoproteins"/>
    <property type="match status" value="1"/>
</dbReference>
<dbReference type="Gene3D" id="3.40.50.360">
    <property type="match status" value="1"/>
</dbReference>
<accession>A0A1R4GK77</accession>
<proteinExistence type="predicted"/>
<dbReference type="EMBL" id="FUHU01000045">
    <property type="protein sequence ID" value="SJM68493.1"/>
    <property type="molecule type" value="Genomic_DNA"/>
</dbReference>
<dbReference type="PANTHER" id="PTHR30543:SF21">
    <property type="entry name" value="NAD(P)H-DEPENDENT FMN REDUCTASE LOT6"/>
    <property type="match status" value="1"/>
</dbReference>
<sequence>MAKVMIIVASVREGRIGLPVGRWVEEELRGRDVEVDWADLKEIGLPFMDEPNHPAMQQYTHEHTKAWSERVAAADAFIWVTPEYNHSYTASLKNAIDYLVHEWRGKSVAFVSYGGQSAGTRGVAGLGETLGFLGMKRTQGNLEMAMPWECLEDGVFVGDEGKNRALKATVDEIVAAADAHAAKE</sequence>
<dbReference type="GeneID" id="303174059"/>
<dbReference type="GO" id="GO:0016491">
    <property type="term" value="F:oxidoreductase activity"/>
    <property type="evidence" value="ECO:0007669"/>
    <property type="project" value="InterPro"/>
</dbReference>
<keyword evidence="3" id="KW-1185">Reference proteome</keyword>
<dbReference type="InterPro" id="IPR005025">
    <property type="entry name" value="FMN_Rdtase-like_dom"/>
</dbReference>
<dbReference type="OrthoDB" id="9812295at2"/>
<dbReference type="RefSeq" id="WP_086992902.1">
    <property type="nucleotide sequence ID" value="NZ_FUHU01000045.1"/>
</dbReference>
<feature type="domain" description="NADPH-dependent FMN reductase-like" evidence="1">
    <location>
        <begin position="3"/>
        <end position="136"/>
    </location>
</feature>
<dbReference type="Pfam" id="PF03358">
    <property type="entry name" value="FMN_red"/>
    <property type="match status" value="1"/>
</dbReference>
<organism evidence="2 3">
    <name type="scientific">Agrococcus casei LMG 22410</name>
    <dbReference type="NCBI Taxonomy" id="1255656"/>
    <lineage>
        <taxon>Bacteria</taxon>
        <taxon>Bacillati</taxon>
        <taxon>Actinomycetota</taxon>
        <taxon>Actinomycetes</taxon>
        <taxon>Micrococcales</taxon>
        <taxon>Microbacteriaceae</taxon>
        <taxon>Agrococcus</taxon>
    </lineage>
</organism>
<evidence type="ECO:0000313" key="2">
    <source>
        <dbReference type="EMBL" id="SJM68493.1"/>
    </source>
</evidence>
<evidence type="ECO:0000313" key="3">
    <source>
        <dbReference type="Proteomes" id="UP000195787"/>
    </source>
</evidence>
<gene>
    <name evidence="2" type="ORF">CZ674_12650</name>
</gene>
<name>A0A1R4GK77_9MICO</name>
<dbReference type="InterPro" id="IPR029039">
    <property type="entry name" value="Flavoprotein-like_sf"/>
</dbReference>
<reference evidence="2 3" key="1">
    <citation type="submission" date="2017-02" db="EMBL/GenBank/DDBJ databases">
        <authorList>
            <person name="Peterson S.W."/>
        </authorList>
    </citation>
    <scope>NUCLEOTIDE SEQUENCE [LARGE SCALE GENOMIC DNA]</scope>
    <source>
        <strain evidence="2 3">LMG 22410</strain>
    </source>
</reference>
<evidence type="ECO:0000259" key="1">
    <source>
        <dbReference type="Pfam" id="PF03358"/>
    </source>
</evidence>
<dbReference type="GO" id="GO:0010181">
    <property type="term" value="F:FMN binding"/>
    <property type="evidence" value="ECO:0007669"/>
    <property type="project" value="TreeGrafter"/>
</dbReference>
<protein>
    <submittedName>
        <fullName evidence="2">Putative reductase</fullName>
    </submittedName>
</protein>
<dbReference type="InterPro" id="IPR050712">
    <property type="entry name" value="NAD(P)H-dep_reductase"/>
</dbReference>
<dbReference type="GO" id="GO:0005829">
    <property type="term" value="C:cytosol"/>
    <property type="evidence" value="ECO:0007669"/>
    <property type="project" value="TreeGrafter"/>
</dbReference>